<keyword evidence="1" id="KW-0812">Transmembrane</keyword>
<protein>
    <recommendedName>
        <fullName evidence="4">Transmembrane protein</fullName>
    </recommendedName>
</protein>
<evidence type="ECO:0008006" key="4">
    <source>
        <dbReference type="Google" id="ProtNLM"/>
    </source>
</evidence>
<feature type="transmembrane region" description="Helical" evidence="1">
    <location>
        <begin position="47"/>
        <end position="68"/>
    </location>
</feature>
<keyword evidence="1" id="KW-1133">Transmembrane helix</keyword>
<name>A0ABV2HJN7_9HYPH</name>
<proteinExistence type="predicted"/>
<evidence type="ECO:0000256" key="1">
    <source>
        <dbReference type="SAM" id="Phobius"/>
    </source>
</evidence>
<reference evidence="2 3" key="1">
    <citation type="submission" date="2024-06" db="EMBL/GenBank/DDBJ databases">
        <title>Genomic Encyclopedia of Type Strains, Phase IV (KMG-IV): sequencing the most valuable type-strain genomes for metagenomic binning, comparative biology and taxonomic classification.</title>
        <authorList>
            <person name="Goeker M."/>
        </authorList>
    </citation>
    <scope>NUCLEOTIDE SEQUENCE [LARGE SCALE GENOMIC DNA]</scope>
    <source>
        <strain evidence="2 3">DSM 29846</strain>
    </source>
</reference>
<dbReference type="Proteomes" id="UP001549036">
    <property type="component" value="Unassembled WGS sequence"/>
</dbReference>
<evidence type="ECO:0000313" key="2">
    <source>
        <dbReference type="EMBL" id="MET3590775.1"/>
    </source>
</evidence>
<keyword evidence="1" id="KW-0472">Membrane</keyword>
<gene>
    <name evidence="2" type="ORF">ABID26_000154</name>
</gene>
<organism evidence="2 3">
    <name type="scientific">Mesorhizobium shonense</name>
    <dbReference type="NCBI Taxonomy" id="1209948"/>
    <lineage>
        <taxon>Bacteria</taxon>
        <taxon>Pseudomonadati</taxon>
        <taxon>Pseudomonadota</taxon>
        <taxon>Alphaproteobacteria</taxon>
        <taxon>Hyphomicrobiales</taxon>
        <taxon>Phyllobacteriaceae</taxon>
        <taxon>Mesorhizobium</taxon>
    </lineage>
</organism>
<feature type="transmembrane region" description="Helical" evidence="1">
    <location>
        <begin position="80"/>
        <end position="99"/>
    </location>
</feature>
<dbReference type="RefSeq" id="WP_292300908.1">
    <property type="nucleotide sequence ID" value="NZ_JBEPLM010000001.1"/>
</dbReference>
<dbReference type="EMBL" id="JBEPLM010000001">
    <property type="protein sequence ID" value="MET3590775.1"/>
    <property type="molecule type" value="Genomic_DNA"/>
</dbReference>
<comment type="caution">
    <text evidence="2">The sequence shown here is derived from an EMBL/GenBank/DDBJ whole genome shotgun (WGS) entry which is preliminary data.</text>
</comment>
<accession>A0ABV2HJN7</accession>
<sequence length="153" mass="16368">MTKLIHPLASTLALLTIATFWLSTALSELFASEASVVAVKTAIPWSFLLLIPMLAVTGGSGFALAKGVRTGVIGKKLKRMPFIAANGLLVLIPAALFLASKAKAGEFDTAFYTVQALELIAGATNITLLGLNMRDGMKLTQWRRKSSSRHPLR</sequence>
<feature type="transmembrane region" description="Helical" evidence="1">
    <location>
        <begin position="111"/>
        <end position="131"/>
    </location>
</feature>
<evidence type="ECO:0000313" key="3">
    <source>
        <dbReference type="Proteomes" id="UP001549036"/>
    </source>
</evidence>
<keyword evidence="3" id="KW-1185">Reference proteome</keyword>